<dbReference type="InterPro" id="IPR011330">
    <property type="entry name" value="Glyco_hydro/deAcase_b/a-brl"/>
</dbReference>
<reference evidence="1 2" key="1">
    <citation type="submission" date="2018-10" db="EMBL/GenBank/DDBJ databases">
        <title>Genomic Encyclopedia of Archaeal and Bacterial Type Strains, Phase II (KMG-II): from individual species to whole genera.</title>
        <authorList>
            <person name="Goeker M."/>
        </authorList>
    </citation>
    <scope>NUCLEOTIDE SEQUENCE [LARGE SCALE GENOMIC DNA]</scope>
    <source>
        <strain evidence="1 2">DSM 25217</strain>
    </source>
</reference>
<gene>
    <name evidence="1" type="ORF">BXY39_1437</name>
</gene>
<dbReference type="Proteomes" id="UP000271227">
    <property type="component" value="Unassembled WGS sequence"/>
</dbReference>
<dbReference type="Pfam" id="PF04748">
    <property type="entry name" value="Polysacc_deac_2"/>
    <property type="match status" value="1"/>
</dbReference>
<dbReference type="Gene3D" id="3.20.20.370">
    <property type="entry name" value="Glycoside hydrolase/deacetylase"/>
    <property type="match status" value="1"/>
</dbReference>
<evidence type="ECO:0000313" key="2">
    <source>
        <dbReference type="Proteomes" id="UP000271227"/>
    </source>
</evidence>
<dbReference type="AlphaFoldDB" id="A0A3M0CPU5"/>
<organism evidence="1 2">
    <name type="scientific">Eilatimonas milleporae</name>
    <dbReference type="NCBI Taxonomy" id="911205"/>
    <lineage>
        <taxon>Bacteria</taxon>
        <taxon>Pseudomonadati</taxon>
        <taxon>Pseudomonadota</taxon>
        <taxon>Alphaproteobacteria</taxon>
        <taxon>Kordiimonadales</taxon>
        <taxon>Kordiimonadaceae</taxon>
        <taxon>Eilatimonas</taxon>
    </lineage>
</organism>
<dbReference type="InParanoid" id="A0A3M0CPU5"/>
<keyword evidence="2" id="KW-1185">Reference proteome</keyword>
<sequence>MQRLLVGYAVVVTVLLAALIATMPGGLNGWRTAIPSIDGRHDDGAGGASPGTDDEIAAIIDTLDGELAIDLDTLPSILPIDRPPAWRRHAVTWRQDDGPRLAIVMDDLGLDRDASHRIAAMNGPLTLAFLPYADDLSRQTLPLRRAGHELLVHLPMEPHNPDADPGPNALLVGLDEGEFLRRLDWNLNRFDGFVGVNNHMGSRMTENPAKMVLVMSRLRRDGLLYLDSLTSPRTVGPRAARAVGVPSITRDVFLDNDRDRRAIRTQLKKAVRLAKQRGWAIAIGHPYPETLDVLERWTRARKPDGILLVPLSQLVNEAELRAGKQDQAGVAASR</sequence>
<comment type="caution">
    <text evidence="1">The sequence shown here is derived from an EMBL/GenBank/DDBJ whole genome shotgun (WGS) entry which is preliminary data.</text>
</comment>
<dbReference type="SUPFAM" id="SSF88713">
    <property type="entry name" value="Glycoside hydrolase/deacetylase"/>
    <property type="match status" value="1"/>
</dbReference>
<accession>A0A3M0CPU5</accession>
<evidence type="ECO:0000313" key="1">
    <source>
        <dbReference type="EMBL" id="RMB08796.1"/>
    </source>
</evidence>
<dbReference type="PANTHER" id="PTHR30105:SF2">
    <property type="entry name" value="DIVERGENT POLYSACCHARIDE DEACETYLASE SUPERFAMILY"/>
    <property type="match status" value="1"/>
</dbReference>
<dbReference type="InterPro" id="IPR006837">
    <property type="entry name" value="Divergent_DAC"/>
</dbReference>
<dbReference type="EMBL" id="REFR01000010">
    <property type="protein sequence ID" value="RMB08796.1"/>
    <property type="molecule type" value="Genomic_DNA"/>
</dbReference>
<proteinExistence type="predicted"/>
<dbReference type="PANTHER" id="PTHR30105">
    <property type="entry name" value="UNCHARACTERIZED YIBQ-RELATED"/>
    <property type="match status" value="1"/>
</dbReference>
<name>A0A3M0CPU5_9PROT</name>
<dbReference type="GO" id="GO:0005975">
    <property type="term" value="P:carbohydrate metabolic process"/>
    <property type="evidence" value="ECO:0007669"/>
    <property type="project" value="InterPro"/>
</dbReference>
<dbReference type="FunCoup" id="A0A3M0CPU5">
    <property type="interactions" value="13"/>
</dbReference>
<protein>
    <submittedName>
        <fullName evidence="1">Polysaccharide deacetylase 2 family uncharacterized protein YibQ</fullName>
    </submittedName>
</protein>
<dbReference type="CDD" id="cd10936">
    <property type="entry name" value="CE4_DAC2"/>
    <property type="match status" value="1"/>
</dbReference>